<reference evidence="1 2" key="1">
    <citation type="journal article" date="2016" name="Int. J. Syst. Evol. Microbiol.">
        <title>Peptococcus simiae sp. nov., isolated from rhesus macaque faeces and emended description of the genus Peptococcus.</title>
        <authorList>
            <person name="Shkoporov A.N."/>
            <person name="Efimov B.A."/>
            <person name="Kondova I."/>
            <person name="Ouwerling B."/>
            <person name="Chaplin A.V."/>
            <person name="Shcherbakova V.A."/>
            <person name="Langermans J.A.M."/>
        </authorList>
    </citation>
    <scope>NUCLEOTIDE SEQUENCE [LARGE SCALE GENOMIC DNA]</scope>
    <source>
        <strain evidence="1 2">M108</strain>
    </source>
</reference>
<evidence type="ECO:0000313" key="1">
    <source>
        <dbReference type="EMBL" id="MFM9414264.1"/>
    </source>
</evidence>
<accession>A0ABW9H079</accession>
<gene>
    <name evidence="1" type="ORF">ACKQTC_07770</name>
</gene>
<dbReference type="RefSeq" id="WP_408977878.1">
    <property type="nucleotide sequence ID" value="NZ_JBJUVG010000012.1"/>
</dbReference>
<protein>
    <recommendedName>
        <fullName evidence="3">DUF4830 domain-containing protein</fullName>
    </recommendedName>
</protein>
<proteinExistence type="predicted"/>
<evidence type="ECO:0000313" key="2">
    <source>
        <dbReference type="Proteomes" id="UP001631949"/>
    </source>
</evidence>
<name>A0ABW9H079_9FIRM</name>
<dbReference type="EMBL" id="JBJUVG010000012">
    <property type="protein sequence ID" value="MFM9414264.1"/>
    <property type="molecule type" value="Genomic_DNA"/>
</dbReference>
<organism evidence="1 2">
    <name type="scientific">Peptococcus simiae</name>
    <dbReference type="NCBI Taxonomy" id="1643805"/>
    <lineage>
        <taxon>Bacteria</taxon>
        <taxon>Bacillati</taxon>
        <taxon>Bacillota</taxon>
        <taxon>Clostridia</taxon>
        <taxon>Eubacteriales</taxon>
        <taxon>Peptococcaceae</taxon>
        <taxon>Peptococcus</taxon>
    </lineage>
</organism>
<comment type="caution">
    <text evidence="1">The sequence shown here is derived from an EMBL/GenBank/DDBJ whole genome shotgun (WGS) entry which is preliminary data.</text>
</comment>
<evidence type="ECO:0008006" key="3">
    <source>
        <dbReference type="Google" id="ProtNLM"/>
    </source>
</evidence>
<dbReference type="Proteomes" id="UP001631949">
    <property type="component" value="Unassembled WGS sequence"/>
</dbReference>
<sequence>MRRRVWLAGLLGLALLVVIAGIGLMQVKGATGLPARDQARVLDAWDHPILQAENQTARTYLAAVTATSRQTGTCAFVKRPKDAQLLYRYQFSHQGHVLGRRVLYFDIYSNYPLVTVGGLPFLRDLTWSLDDRTYKQMKQPRLFLKGEGQGGDSM</sequence>
<keyword evidence="2" id="KW-1185">Reference proteome</keyword>